<dbReference type="OrthoDB" id="2789670at2759"/>
<dbReference type="STRING" id="68775.A0A5C3M8X6"/>
<keyword evidence="6 10" id="KW-0560">Oxidoreductase</keyword>
<dbReference type="AlphaFoldDB" id="A0A5C3M8X6"/>
<dbReference type="InterPro" id="IPR036396">
    <property type="entry name" value="Cyt_P450_sf"/>
</dbReference>
<sequence>MDTSYLFYSGVFAIIFIFSVGVLSLAQTSQTRLPLPPGPKGSIISGVAGLMPKLEPWKTYASWSRHFGDPIISFRVYNRIIVVLNDVTSVRNLLEKRAHIYSDRPVSWMYNTICDRGKAIFNVSSLDERHKQYRKLLKTGLGVRATRDFWPLLQTEVETLVEGLTRSPEKHESHIRRNAAGVIMKVAFGYTVTEDDHFIKVAEEAAKVSGWATAPGRWLVDYIPTMRFIPSWVPGADWKRQGEAWRARLRHLSHVPHQWVKDQMASGTYIDSFTSRLLRPDGHQFVNAEQEDIIKWCAGGLYAGAGDTTVSALISFIHLMALHPEVQRKAQIEIDDIIGVDQLPDPPKLGKLPYLAAVLKEVLRFAPVGNIALPHRVIVDDEYAGYRIPKDATIIANVWAIMHDVSIYSEPFIFNPDRFFAPSGNDPQTDPRQFAFGFGHRSCPGIHFAETTMLLAMANVISQFDISLPSNTKVPPTIEYTSGITSHIKPFDIQITPRTNNKA</sequence>
<dbReference type="PRINTS" id="PR00463">
    <property type="entry name" value="EP450I"/>
</dbReference>
<evidence type="ECO:0000256" key="5">
    <source>
        <dbReference type="ARBA" id="ARBA00022723"/>
    </source>
</evidence>
<evidence type="ECO:0000256" key="1">
    <source>
        <dbReference type="ARBA" id="ARBA00001971"/>
    </source>
</evidence>
<dbReference type="GO" id="GO:0016705">
    <property type="term" value="F:oxidoreductase activity, acting on paired donors, with incorporation or reduction of molecular oxygen"/>
    <property type="evidence" value="ECO:0007669"/>
    <property type="project" value="InterPro"/>
</dbReference>
<protein>
    <submittedName>
        <fullName evidence="12">Cytochrome P450</fullName>
    </submittedName>
</protein>
<evidence type="ECO:0000256" key="4">
    <source>
        <dbReference type="ARBA" id="ARBA00022617"/>
    </source>
</evidence>
<reference evidence="12 13" key="1">
    <citation type="journal article" date="2019" name="Nat. Ecol. Evol.">
        <title>Megaphylogeny resolves global patterns of mushroom evolution.</title>
        <authorList>
            <person name="Varga T."/>
            <person name="Krizsan K."/>
            <person name="Foldi C."/>
            <person name="Dima B."/>
            <person name="Sanchez-Garcia M."/>
            <person name="Sanchez-Ramirez S."/>
            <person name="Szollosi G.J."/>
            <person name="Szarkandi J.G."/>
            <person name="Papp V."/>
            <person name="Albert L."/>
            <person name="Andreopoulos W."/>
            <person name="Angelini C."/>
            <person name="Antonin V."/>
            <person name="Barry K.W."/>
            <person name="Bougher N.L."/>
            <person name="Buchanan P."/>
            <person name="Buyck B."/>
            <person name="Bense V."/>
            <person name="Catcheside P."/>
            <person name="Chovatia M."/>
            <person name="Cooper J."/>
            <person name="Damon W."/>
            <person name="Desjardin D."/>
            <person name="Finy P."/>
            <person name="Geml J."/>
            <person name="Haridas S."/>
            <person name="Hughes K."/>
            <person name="Justo A."/>
            <person name="Karasinski D."/>
            <person name="Kautmanova I."/>
            <person name="Kiss B."/>
            <person name="Kocsube S."/>
            <person name="Kotiranta H."/>
            <person name="LaButti K.M."/>
            <person name="Lechner B.E."/>
            <person name="Liimatainen K."/>
            <person name="Lipzen A."/>
            <person name="Lukacs Z."/>
            <person name="Mihaltcheva S."/>
            <person name="Morgado L.N."/>
            <person name="Niskanen T."/>
            <person name="Noordeloos M.E."/>
            <person name="Ohm R.A."/>
            <person name="Ortiz-Santana B."/>
            <person name="Ovrebo C."/>
            <person name="Racz N."/>
            <person name="Riley R."/>
            <person name="Savchenko A."/>
            <person name="Shiryaev A."/>
            <person name="Soop K."/>
            <person name="Spirin V."/>
            <person name="Szebenyi C."/>
            <person name="Tomsovsky M."/>
            <person name="Tulloss R.E."/>
            <person name="Uehling J."/>
            <person name="Grigoriev I.V."/>
            <person name="Vagvolgyi C."/>
            <person name="Papp T."/>
            <person name="Martin F.M."/>
            <person name="Miettinen O."/>
            <person name="Hibbett D.S."/>
            <person name="Nagy L.G."/>
        </authorList>
    </citation>
    <scope>NUCLEOTIDE SEQUENCE [LARGE SCALE GENOMIC DNA]</scope>
    <source>
        <strain evidence="12 13">CBS 166.37</strain>
    </source>
</reference>
<feature type="binding site" description="axial binding residue" evidence="9">
    <location>
        <position position="443"/>
    </location>
    <ligand>
        <name>heme</name>
        <dbReference type="ChEBI" id="CHEBI:30413"/>
    </ligand>
    <ligandPart>
        <name>Fe</name>
        <dbReference type="ChEBI" id="CHEBI:18248"/>
    </ligandPart>
</feature>
<dbReference type="EMBL" id="ML213594">
    <property type="protein sequence ID" value="TFK41710.1"/>
    <property type="molecule type" value="Genomic_DNA"/>
</dbReference>
<keyword evidence="11" id="KW-0472">Membrane</keyword>
<feature type="transmembrane region" description="Helical" evidence="11">
    <location>
        <begin position="6"/>
        <end position="26"/>
    </location>
</feature>
<dbReference type="InterPro" id="IPR050364">
    <property type="entry name" value="Cytochrome_P450_fung"/>
</dbReference>
<evidence type="ECO:0000256" key="6">
    <source>
        <dbReference type="ARBA" id="ARBA00023002"/>
    </source>
</evidence>
<keyword evidence="13" id="KW-1185">Reference proteome</keyword>
<dbReference type="InterPro" id="IPR017972">
    <property type="entry name" value="Cyt_P450_CS"/>
</dbReference>
<evidence type="ECO:0000256" key="9">
    <source>
        <dbReference type="PIRSR" id="PIRSR602401-1"/>
    </source>
</evidence>
<evidence type="ECO:0000256" key="2">
    <source>
        <dbReference type="ARBA" id="ARBA00005179"/>
    </source>
</evidence>
<evidence type="ECO:0000256" key="10">
    <source>
        <dbReference type="RuleBase" id="RU000461"/>
    </source>
</evidence>
<name>A0A5C3M8X6_9AGAR</name>
<evidence type="ECO:0000256" key="3">
    <source>
        <dbReference type="ARBA" id="ARBA00010617"/>
    </source>
</evidence>
<evidence type="ECO:0000256" key="11">
    <source>
        <dbReference type="SAM" id="Phobius"/>
    </source>
</evidence>
<dbReference type="SUPFAM" id="SSF48264">
    <property type="entry name" value="Cytochrome P450"/>
    <property type="match status" value="1"/>
</dbReference>
<organism evidence="12 13">
    <name type="scientific">Crucibulum laeve</name>
    <dbReference type="NCBI Taxonomy" id="68775"/>
    <lineage>
        <taxon>Eukaryota</taxon>
        <taxon>Fungi</taxon>
        <taxon>Dikarya</taxon>
        <taxon>Basidiomycota</taxon>
        <taxon>Agaricomycotina</taxon>
        <taxon>Agaricomycetes</taxon>
        <taxon>Agaricomycetidae</taxon>
        <taxon>Agaricales</taxon>
        <taxon>Agaricineae</taxon>
        <taxon>Nidulariaceae</taxon>
        <taxon>Crucibulum</taxon>
    </lineage>
</organism>
<evidence type="ECO:0000256" key="7">
    <source>
        <dbReference type="ARBA" id="ARBA00023004"/>
    </source>
</evidence>
<dbReference type="InterPro" id="IPR002401">
    <property type="entry name" value="Cyt_P450_E_grp-I"/>
</dbReference>
<keyword evidence="4 9" id="KW-0349">Heme</keyword>
<dbReference type="PANTHER" id="PTHR46300:SF7">
    <property type="entry name" value="P450, PUTATIVE (EUROFUNG)-RELATED"/>
    <property type="match status" value="1"/>
</dbReference>
<evidence type="ECO:0000313" key="12">
    <source>
        <dbReference type="EMBL" id="TFK41710.1"/>
    </source>
</evidence>
<dbReference type="PROSITE" id="PS00086">
    <property type="entry name" value="CYTOCHROME_P450"/>
    <property type="match status" value="1"/>
</dbReference>
<keyword evidence="11" id="KW-1133">Transmembrane helix</keyword>
<dbReference type="GO" id="GO:0004497">
    <property type="term" value="F:monooxygenase activity"/>
    <property type="evidence" value="ECO:0007669"/>
    <property type="project" value="UniProtKB-KW"/>
</dbReference>
<comment type="pathway">
    <text evidence="2">Secondary metabolite biosynthesis.</text>
</comment>
<keyword evidence="8 10" id="KW-0503">Monooxygenase</keyword>
<accession>A0A5C3M8X6</accession>
<dbReference type="GO" id="GO:0020037">
    <property type="term" value="F:heme binding"/>
    <property type="evidence" value="ECO:0007669"/>
    <property type="project" value="InterPro"/>
</dbReference>
<dbReference type="PRINTS" id="PR00385">
    <property type="entry name" value="P450"/>
</dbReference>
<keyword evidence="5 9" id="KW-0479">Metal-binding</keyword>
<dbReference type="CDD" id="cd11065">
    <property type="entry name" value="CYP64-like"/>
    <property type="match status" value="1"/>
</dbReference>
<dbReference type="InterPro" id="IPR001128">
    <property type="entry name" value="Cyt_P450"/>
</dbReference>
<evidence type="ECO:0000313" key="13">
    <source>
        <dbReference type="Proteomes" id="UP000308652"/>
    </source>
</evidence>
<dbReference type="Gene3D" id="1.10.630.10">
    <property type="entry name" value="Cytochrome P450"/>
    <property type="match status" value="1"/>
</dbReference>
<evidence type="ECO:0000256" key="8">
    <source>
        <dbReference type="ARBA" id="ARBA00023033"/>
    </source>
</evidence>
<keyword evidence="7 9" id="KW-0408">Iron</keyword>
<comment type="cofactor">
    <cofactor evidence="1 9">
        <name>heme</name>
        <dbReference type="ChEBI" id="CHEBI:30413"/>
    </cofactor>
</comment>
<dbReference type="Proteomes" id="UP000308652">
    <property type="component" value="Unassembled WGS sequence"/>
</dbReference>
<dbReference type="Pfam" id="PF00067">
    <property type="entry name" value="p450"/>
    <property type="match status" value="1"/>
</dbReference>
<dbReference type="PANTHER" id="PTHR46300">
    <property type="entry name" value="P450, PUTATIVE (EUROFUNG)-RELATED-RELATED"/>
    <property type="match status" value="1"/>
</dbReference>
<gene>
    <name evidence="12" type="ORF">BDQ12DRAFT_599379</name>
</gene>
<proteinExistence type="inferred from homology"/>
<dbReference type="GO" id="GO:0005506">
    <property type="term" value="F:iron ion binding"/>
    <property type="evidence" value="ECO:0007669"/>
    <property type="project" value="InterPro"/>
</dbReference>
<comment type="similarity">
    <text evidence="3 10">Belongs to the cytochrome P450 family.</text>
</comment>
<keyword evidence="11" id="KW-0812">Transmembrane</keyword>